<comment type="caution">
    <text evidence="1">The sequence shown here is derived from an EMBL/GenBank/DDBJ whole genome shotgun (WGS) entry which is preliminary data.</text>
</comment>
<reference evidence="1 2" key="1">
    <citation type="journal article" date="2017" name="PLoS Biol.">
        <title>The sea cucumber genome provides insights into morphological evolution and visceral regeneration.</title>
        <authorList>
            <person name="Zhang X."/>
            <person name="Sun L."/>
            <person name="Yuan J."/>
            <person name="Sun Y."/>
            <person name="Gao Y."/>
            <person name="Zhang L."/>
            <person name="Li S."/>
            <person name="Dai H."/>
            <person name="Hamel J.F."/>
            <person name="Liu C."/>
            <person name="Yu Y."/>
            <person name="Liu S."/>
            <person name="Lin W."/>
            <person name="Guo K."/>
            <person name="Jin S."/>
            <person name="Xu P."/>
            <person name="Storey K.B."/>
            <person name="Huan P."/>
            <person name="Zhang T."/>
            <person name="Zhou Y."/>
            <person name="Zhang J."/>
            <person name="Lin C."/>
            <person name="Li X."/>
            <person name="Xing L."/>
            <person name="Huo D."/>
            <person name="Sun M."/>
            <person name="Wang L."/>
            <person name="Mercier A."/>
            <person name="Li F."/>
            <person name="Yang H."/>
            <person name="Xiang J."/>
        </authorList>
    </citation>
    <scope>NUCLEOTIDE SEQUENCE [LARGE SCALE GENOMIC DNA]</scope>
    <source>
        <strain evidence="1">Shaxun</strain>
        <tissue evidence="1">Muscle</tissue>
    </source>
</reference>
<evidence type="ECO:0000313" key="2">
    <source>
        <dbReference type="Proteomes" id="UP000230750"/>
    </source>
</evidence>
<name>A0A2G8K634_STIJA</name>
<dbReference type="Proteomes" id="UP000230750">
    <property type="component" value="Unassembled WGS sequence"/>
</dbReference>
<sequence length="191" mass="22287">MKTSNIVSHTEVRWLSRGRTLARLFELWVSVLEMLREVIKSDHAEAFLNADFQTKLAYLVDIFDQYNNLNMKLQGESANIITCKQAVDAFTRKLSLWSDKIQRDDYSMFQELSELFIDRSLTPEMKTVILTHLNALRIEMLERFKDIADAGEYSFVLDPFSAKLEDVPDAEELIEIQSSINIRRYFESMAM</sequence>
<dbReference type="STRING" id="307972.A0A2G8K634"/>
<organism evidence="1 2">
    <name type="scientific">Stichopus japonicus</name>
    <name type="common">Sea cucumber</name>
    <dbReference type="NCBI Taxonomy" id="307972"/>
    <lineage>
        <taxon>Eukaryota</taxon>
        <taxon>Metazoa</taxon>
        <taxon>Echinodermata</taxon>
        <taxon>Eleutherozoa</taxon>
        <taxon>Echinozoa</taxon>
        <taxon>Holothuroidea</taxon>
        <taxon>Aspidochirotacea</taxon>
        <taxon>Aspidochirotida</taxon>
        <taxon>Stichopodidae</taxon>
        <taxon>Apostichopus</taxon>
    </lineage>
</organism>
<dbReference type="OrthoDB" id="6144063at2759"/>
<gene>
    <name evidence="1" type="ORF">BSL78_19678</name>
</gene>
<protein>
    <submittedName>
        <fullName evidence="1">Zinc finger protein</fullName>
    </submittedName>
</protein>
<proteinExistence type="predicted"/>
<evidence type="ECO:0000313" key="1">
    <source>
        <dbReference type="EMBL" id="PIK43461.1"/>
    </source>
</evidence>
<dbReference type="PANTHER" id="PTHR45913">
    <property type="entry name" value="EPM2A-INTERACTING PROTEIN 1"/>
    <property type="match status" value="1"/>
</dbReference>
<dbReference type="AlphaFoldDB" id="A0A2G8K634"/>
<accession>A0A2G8K634</accession>
<dbReference type="EMBL" id="MRZV01000849">
    <property type="protein sequence ID" value="PIK43461.1"/>
    <property type="molecule type" value="Genomic_DNA"/>
</dbReference>
<keyword evidence="2" id="KW-1185">Reference proteome</keyword>
<dbReference type="PANTHER" id="PTHR45913:SF19">
    <property type="entry name" value="LOW QUALITY PROTEIN: ZINC FINGER BED DOMAIN-CONTAINING PROTEIN 5-LIKE"/>
    <property type="match status" value="1"/>
</dbReference>